<protein>
    <submittedName>
        <fullName evidence="2">Uncharacterized protein</fullName>
    </submittedName>
</protein>
<dbReference type="EMBL" id="JARKNE010000010">
    <property type="protein sequence ID" value="KAK5793010.1"/>
    <property type="molecule type" value="Genomic_DNA"/>
</dbReference>
<feature type="compositionally biased region" description="Basic and acidic residues" evidence="1">
    <location>
        <begin position="14"/>
        <end position="26"/>
    </location>
</feature>
<dbReference type="Proteomes" id="UP001358586">
    <property type="component" value="Chromosome 10"/>
</dbReference>
<proteinExistence type="predicted"/>
<name>A0ABR0NDC3_GOSAR</name>
<evidence type="ECO:0000313" key="3">
    <source>
        <dbReference type="Proteomes" id="UP001358586"/>
    </source>
</evidence>
<feature type="region of interest" description="Disordered" evidence="1">
    <location>
        <begin position="1"/>
        <end position="26"/>
    </location>
</feature>
<organism evidence="2 3">
    <name type="scientific">Gossypium arboreum</name>
    <name type="common">Tree cotton</name>
    <name type="synonym">Gossypium nanking</name>
    <dbReference type="NCBI Taxonomy" id="29729"/>
    <lineage>
        <taxon>Eukaryota</taxon>
        <taxon>Viridiplantae</taxon>
        <taxon>Streptophyta</taxon>
        <taxon>Embryophyta</taxon>
        <taxon>Tracheophyta</taxon>
        <taxon>Spermatophyta</taxon>
        <taxon>Magnoliopsida</taxon>
        <taxon>eudicotyledons</taxon>
        <taxon>Gunneridae</taxon>
        <taxon>Pentapetalae</taxon>
        <taxon>rosids</taxon>
        <taxon>malvids</taxon>
        <taxon>Malvales</taxon>
        <taxon>Malvaceae</taxon>
        <taxon>Malvoideae</taxon>
        <taxon>Gossypium</taxon>
    </lineage>
</organism>
<accession>A0ABR0NDC3</accession>
<evidence type="ECO:0000313" key="2">
    <source>
        <dbReference type="EMBL" id="KAK5793010.1"/>
    </source>
</evidence>
<reference evidence="2 3" key="1">
    <citation type="submission" date="2023-03" db="EMBL/GenBank/DDBJ databases">
        <title>WGS of Gossypium arboreum.</title>
        <authorList>
            <person name="Yu D."/>
        </authorList>
    </citation>
    <scope>NUCLEOTIDE SEQUENCE [LARGE SCALE GENOMIC DNA]</scope>
    <source>
        <tissue evidence="2">Leaf</tissue>
    </source>
</reference>
<keyword evidence="3" id="KW-1185">Reference proteome</keyword>
<comment type="caution">
    <text evidence="2">The sequence shown here is derived from an EMBL/GenBank/DDBJ whole genome shotgun (WGS) entry which is preliminary data.</text>
</comment>
<sequence>MEILSPRSSPMAMLKDKTTKKVRMPKDDLGVDQHLMVVDEYGSPNGIDRHFNSRVSFKDMLLGASRATEWAVPSAVTCCNKEVL</sequence>
<evidence type="ECO:0000256" key="1">
    <source>
        <dbReference type="SAM" id="MobiDB-lite"/>
    </source>
</evidence>
<gene>
    <name evidence="2" type="ORF">PVK06_034144</name>
</gene>